<evidence type="ECO:0000256" key="3">
    <source>
        <dbReference type="ARBA" id="ARBA00022843"/>
    </source>
</evidence>
<reference evidence="9" key="2">
    <citation type="journal article" date="2015" name="J. Biotechnol.">
        <title>The structure of the Cyberlindnera jadinii genome and its relation to Candida utilis analyzed by the occurrence of single nucleotide polymorphisms.</title>
        <authorList>
            <person name="Rupp O."/>
            <person name="Brinkrolf K."/>
            <person name="Buerth C."/>
            <person name="Kunigo M."/>
            <person name="Schneider J."/>
            <person name="Jaenicke S."/>
            <person name="Goesmann A."/>
            <person name="Puehler A."/>
            <person name="Jaeger K.-E."/>
            <person name="Ernst J.F."/>
        </authorList>
    </citation>
    <scope>NUCLEOTIDE SEQUENCE [LARGE SCALE GENOMIC DNA]</scope>
    <source>
        <strain evidence="9">ATCC 18201 / CBS 1600 / BCRC 20928 / JCM 3617 / NBRC 0987 / NRRL Y-1542</strain>
    </source>
</reference>
<keyword evidence="2" id="KW-1017">Isopeptide bond</keyword>
<dbReference type="GO" id="GO:0031625">
    <property type="term" value="F:ubiquitin protein ligase binding"/>
    <property type="evidence" value="ECO:0007669"/>
    <property type="project" value="InterPro"/>
</dbReference>
<name>A0A0H5C0Q1_CYBJN</name>
<evidence type="ECO:0000259" key="6">
    <source>
        <dbReference type="PROSITE" id="PS50069"/>
    </source>
</evidence>
<dbReference type="FunFam" id="1.20.1310.10:FF:000055">
    <property type="entry name" value="Cullin family protein"/>
    <property type="match status" value="1"/>
</dbReference>
<dbReference type="Pfam" id="PF26557">
    <property type="entry name" value="Cullin_AB"/>
    <property type="match status" value="1"/>
</dbReference>
<dbReference type="Pfam" id="PF00888">
    <property type="entry name" value="Cullin"/>
    <property type="match status" value="1"/>
</dbReference>
<dbReference type="Gene3D" id="3.30.230.130">
    <property type="entry name" value="Cullin, Chain C, Domain 2"/>
    <property type="match status" value="1"/>
</dbReference>
<sequence length="779" mass="89698">MTELPKSNDLNATWNFVEPGLKRIIGGSEDNVGVTPQMYMNVYSAIYNYCVNKSRSPNNLSSNNASQSSLLVGAEIYERLKKYLSVYVKQLQRTPPESFLEFYVKRWTRYTVGAGYLNHVFDYMNRYWVQKERNDGRRDIFDVNTLALLTWRDYMFLPHAEYLVKEILAQIELQRDNQVIDTKFLSTAIKSFVLLGIDVQDLKKPNLHIYIDNFEKPFLESTRQFYAAESAEYLSSHNVVDYLRKAEQRINEEESRETLYLDEHSKKPLTDTLNDVLIVAHSQVMYDEFANLLEQNQIDHIAKMFALFNRVPSTLDPLAEIFQTYIDLKGITAIDNLKNDIQNEASKAEATGGKKPKQQVDPKLYVKALIQVYKKFQQIVSTAFQNHPIFVKALDSACRQYINNNSIAKPPGFRGTSKTSDLLAKYSDNLLKKNKDADATSDMSVDDIMVIFKFLNDKDAFETHYRRLLAKRLIHGTSSSTEAEETVIQRLQSENSMEYTSKITRMFQDVRSSHTLRATFKDEASKRADSKSIVADFEPFVLTETMWPFSFSKNNKFQLPADLVPTYSAFQDLYGQQHSGRILKWLWNLSRGDIKANLQKPGRAPFTLSCTLYQMAILLPYNDSDTYTLSELCKLTGLDAPVISNAIVPMVKYRLLQPSPGGMDALSQLDTKFTVVTEFKSKKLKVNLVQGVRSLESKQEVEDAEREINEDRRYYLKACIVRIMKARKHLSHAALLNEVVQQSHQRFSAKVADIKKCIDELVDTEYLQRNEDQSYDYLA</sequence>
<dbReference type="InterPro" id="IPR036388">
    <property type="entry name" value="WH-like_DNA-bd_sf"/>
</dbReference>
<evidence type="ECO:0000313" key="8">
    <source>
        <dbReference type="EMBL" id="ODV74984.1"/>
    </source>
</evidence>
<evidence type="ECO:0000313" key="9">
    <source>
        <dbReference type="Proteomes" id="UP000038830"/>
    </source>
</evidence>
<dbReference type="SMART" id="SM00182">
    <property type="entry name" value="CULLIN"/>
    <property type="match status" value="1"/>
</dbReference>
<feature type="domain" description="Cullin family profile" evidence="6">
    <location>
        <begin position="418"/>
        <end position="651"/>
    </location>
</feature>
<evidence type="ECO:0000256" key="2">
    <source>
        <dbReference type="ARBA" id="ARBA00022499"/>
    </source>
</evidence>
<dbReference type="FunFam" id="1.10.10.10:FF:000014">
    <property type="entry name" value="Cullin 1"/>
    <property type="match status" value="1"/>
</dbReference>
<dbReference type="GO" id="GO:0031146">
    <property type="term" value="P:SCF-dependent proteasomal ubiquitin-dependent protein catabolic process"/>
    <property type="evidence" value="ECO:0007669"/>
    <property type="project" value="UniProtKB-ARBA"/>
</dbReference>
<keyword evidence="10" id="KW-1185">Reference proteome</keyword>
<dbReference type="InterPro" id="IPR016158">
    <property type="entry name" value="Cullin_homology"/>
</dbReference>
<dbReference type="OMA" id="IREWDRY"/>
<dbReference type="FunFam" id="1.20.1310.10:FF:000029">
    <property type="entry name" value="Cullin homolog 1"/>
    <property type="match status" value="1"/>
</dbReference>
<dbReference type="PROSITE" id="PS50069">
    <property type="entry name" value="CULLIN_2"/>
    <property type="match status" value="1"/>
</dbReference>
<gene>
    <name evidence="7" type="ORF">BN1211_1438</name>
    <name evidence="8" type="ORF">CYBJADRAFT_124466</name>
</gene>
<dbReference type="InterPro" id="IPR019559">
    <property type="entry name" value="Cullin_neddylation_domain"/>
</dbReference>
<protein>
    <recommendedName>
        <fullName evidence="6">Cullin family profile domain-containing protein</fullName>
    </recommendedName>
</protein>
<dbReference type="InterPro" id="IPR016159">
    <property type="entry name" value="Cullin_repeat-like_dom_sf"/>
</dbReference>
<dbReference type="PANTHER" id="PTHR11932">
    <property type="entry name" value="CULLIN"/>
    <property type="match status" value="1"/>
</dbReference>
<dbReference type="Proteomes" id="UP000094389">
    <property type="component" value="Unassembled WGS sequence"/>
</dbReference>
<dbReference type="Gene3D" id="1.20.1310.10">
    <property type="entry name" value="Cullin Repeats"/>
    <property type="match status" value="4"/>
</dbReference>
<dbReference type="Pfam" id="PF10557">
    <property type="entry name" value="Cullin_Nedd8"/>
    <property type="match status" value="1"/>
</dbReference>
<dbReference type="AlphaFoldDB" id="A0A0H5C0Q1"/>
<comment type="similarity">
    <text evidence="1 4 5">Belongs to the cullin family.</text>
</comment>
<dbReference type="InterPro" id="IPR036317">
    <property type="entry name" value="Cullin_homology_sf"/>
</dbReference>
<proteinExistence type="inferred from homology"/>
<dbReference type="GO" id="GO:0019005">
    <property type="term" value="C:SCF ubiquitin ligase complex"/>
    <property type="evidence" value="ECO:0007669"/>
    <property type="project" value="UniProtKB-ARBA"/>
</dbReference>
<dbReference type="InterPro" id="IPR059120">
    <property type="entry name" value="Cullin-like_AB"/>
</dbReference>
<dbReference type="InterPro" id="IPR045093">
    <property type="entry name" value="Cullin"/>
</dbReference>
<dbReference type="EMBL" id="CDQK01000002">
    <property type="protein sequence ID" value="CEP21360.1"/>
    <property type="molecule type" value="Genomic_DNA"/>
</dbReference>
<accession>A0A0H5C0Q1</accession>
<accession>A0A1E4S640</accession>
<dbReference type="STRING" id="983966.A0A0H5C0Q1"/>
<reference evidence="7" key="1">
    <citation type="submission" date="2014-12" db="EMBL/GenBank/DDBJ databases">
        <authorList>
            <person name="Jaenicke S."/>
        </authorList>
    </citation>
    <scope>NUCLEOTIDE SEQUENCE [LARGE SCALE GENOMIC DNA]</scope>
    <source>
        <strain evidence="7">CBS1600</strain>
    </source>
</reference>
<dbReference type="SMART" id="SM00884">
    <property type="entry name" value="Cullin_Nedd8"/>
    <property type="match status" value="1"/>
</dbReference>
<evidence type="ECO:0000256" key="1">
    <source>
        <dbReference type="ARBA" id="ARBA00006019"/>
    </source>
</evidence>
<dbReference type="SUPFAM" id="SSF75632">
    <property type="entry name" value="Cullin homology domain"/>
    <property type="match status" value="1"/>
</dbReference>
<evidence type="ECO:0000313" key="7">
    <source>
        <dbReference type="EMBL" id="CEP21360.1"/>
    </source>
</evidence>
<organism evidence="7 9">
    <name type="scientific">Cyberlindnera jadinii (strain ATCC 18201 / CBS 1600 / BCRC 20928 / JCM 3617 / NBRC 0987 / NRRL Y-1542)</name>
    <name type="common">Torula yeast</name>
    <name type="synonym">Candida utilis</name>
    <dbReference type="NCBI Taxonomy" id="983966"/>
    <lineage>
        <taxon>Eukaryota</taxon>
        <taxon>Fungi</taxon>
        <taxon>Dikarya</taxon>
        <taxon>Ascomycota</taxon>
        <taxon>Saccharomycotina</taxon>
        <taxon>Saccharomycetes</taxon>
        <taxon>Phaffomycetales</taxon>
        <taxon>Phaffomycetaceae</taxon>
        <taxon>Cyberlindnera</taxon>
    </lineage>
</organism>
<dbReference type="InterPro" id="IPR036390">
    <property type="entry name" value="WH_DNA-bd_sf"/>
</dbReference>
<reference evidence="8 10" key="3">
    <citation type="journal article" date="2016" name="Proc. Natl. Acad. Sci. U.S.A.">
        <title>Comparative genomics of biotechnologically important yeasts.</title>
        <authorList>
            <person name="Riley R."/>
            <person name="Haridas S."/>
            <person name="Wolfe K.H."/>
            <person name="Lopes M.R."/>
            <person name="Hittinger C.T."/>
            <person name="Goeker M."/>
            <person name="Salamov A.A."/>
            <person name="Wisecaver J.H."/>
            <person name="Long T.M."/>
            <person name="Calvey C.H."/>
            <person name="Aerts A.L."/>
            <person name="Barry K.W."/>
            <person name="Choi C."/>
            <person name="Clum A."/>
            <person name="Coughlan A.Y."/>
            <person name="Deshpande S."/>
            <person name="Douglass A.P."/>
            <person name="Hanson S.J."/>
            <person name="Klenk H.-P."/>
            <person name="LaButti K.M."/>
            <person name="Lapidus A."/>
            <person name="Lindquist E.A."/>
            <person name="Lipzen A.M."/>
            <person name="Meier-Kolthoff J.P."/>
            <person name="Ohm R.A."/>
            <person name="Otillar R.P."/>
            <person name="Pangilinan J.L."/>
            <person name="Peng Y."/>
            <person name="Rokas A."/>
            <person name="Rosa C.A."/>
            <person name="Scheuner C."/>
            <person name="Sibirny A.A."/>
            <person name="Slot J.C."/>
            <person name="Stielow J.B."/>
            <person name="Sun H."/>
            <person name="Kurtzman C.P."/>
            <person name="Blackwell M."/>
            <person name="Grigoriev I.V."/>
            <person name="Jeffries T.W."/>
        </authorList>
    </citation>
    <scope>NUCLEOTIDE SEQUENCE [LARGE SCALE GENOMIC DNA]</scope>
    <source>
        <strain evidence="10">ATCC 18201 / CBS 1600 / BCRC 20928 / JCM 3617 / NBRC 0987 / NRRL Y-1542</strain>
        <strain evidence="8">NRRL Y-1542</strain>
    </source>
</reference>
<dbReference type="OrthoDB" id="27073at2759"/>
<evidence type="ECO:0000313" key="10">
    <source>
        <dbReference type="Proteomes" id="UP000094389"/>
    </source>
</evidence>
<dbReference type="EMBL" id="KV453927">
    <property type="protein sequence ID" value="ODV74984.1"/>
    <property type="molecule type" value="Genomic_DNA"/>
</dbReference>
<dbReference type="InterPro" id="IPR001373">
    <property type="entry name" value="Cullin_N"/>
</dbReference>
<dbReference type="SUPFAM" id="SSF74788">
    <property type="entry name" value="Cullin repeat-like"/>
    <property type="match status" value="1"/>
</dbReference>
<evidence type="ECO:0000256" key="5">
    <source>
        <dbReference type="RuleBase" id="RU003829"/>
    </source>
</evidence>
<dbReference type="Proteomes" id="UP000038830">
    <property type="component" value="Unassembled WGS sequence"/>
</dbReference>
<evidence type="ECO:0000256" key="4">
    <source>
        <dbReference type="PROSITE-ProRule" id="PRU00330"/>
    </source>
</evidence>
<dbReference type="FunFam" id="1.20.1310.10:FF:000001">
    <property type="entry name" value="Cullin 3"/>
    <property type="match status" value="1"/>
</dbReference>
<dbReference type="SUPFAM" id="SSF46785">
    <property type="entry name" value="Winged helix' DNA-binding domain"/>
    <property type="match status" value="1"/>
</dbReference>
<keyword evidence="3" id="KW-0832">Ubl conjugation</keyword>
<dbReference type="Gene3D" id="1.10.10.10">
    <property type="entry name" value="Winged helix-like DNA-binding domain superfamily/Winged helix DNA-binding domain"/>
    <property type="match status" value="1"/>
</dbReference>